<organism evidence="1 2">
    <name type="scientific">Xanthomonas campestris pv. phaseoli</name>
    <dbReference type="NCBI Taxonomy" id="317013"/>
    <lineage>
        <taxon>Bacteria</taxon>
        <taxon>Pseudomonadati</taxon>
        <taxon>Pseudomonadota</taxon>
        <taxon>Gammaproteobacteria</taxon>
        <taxon>Lysobacterales</taxon>
        <taxon>Lysobacteraceae</taxon>
        <taxon>Xanthomonas</taxon>
    </lineage>
</organism>
<dbReference type="AlphaFoldDB" id="A0A7Z7NHB1"/>
<name>A0A7Z7NHB1_XANCH</name>
<gene>
    <name evidence="1" type="ORF">XFF6991_310140</name>
</gene>
<evidence type="ECO:0000313" key="1">
    <source>
        <dbReference type="EMBL" id="SOO23970.1"/>
    </source>
</evidence>
<comment type="caution">
    <text evidence="1">The sequence shown here is derived from an EMBL/GenBank/DDBJ whole genome shotgun (WGS) entry which is preliminary data.</text>
</comment>
<dbReference type="Proteomes" id="UP000234345">
    <property type="component" value="Unassembled WGS sequence"/>
</dbReference>
<sequence>MTGGRPSDYRPEYCALVIELGRQGKSVVQMACAIDVVRSTLYEWCKDHPEFSDAFTRAKQLSQDWWETQAQCGLTADKFNAQLWSRSMAARFPEDYQERKGVELTGAGGGPVQTVTRVERRIVRPGSSDS</sequence>
<evidence type="ECO:0000313" key="2">
    <source>
        <dbReference type="Proteomes" id="UP000234345"/>
    </source>
</evidence>
<dbReference type="Gene3D" id="1.10.10.60">
    <property type="entry name" value="Homeodomain-like"/>
    <property type="match status" value="1"/>
</dbReference>
<dbReference type="InterPro" id="IPR032066">
    <property type="entry name" value="GP3_package"/>
</dbReference>
<reference evidence="1 2" key="1">
    <citation type="submission" date="2017-10" db="EMBL/GenBank/DDBJ databases">
        <authorList>
            <person name="Regsiter A."/>
            <person name="William W."/>
        </authorList>
    </citation>
    <scope>NUCLEOTIDE SEQUENCE [LARGE SCALE GENOMIC DNA]</scope>
    <source>
        <strain evidence="1 2">CFBP6991</strain>
    </source>
</reference>
<accession>A0A7Z7NHB1</accession>
<protein>
    <submittedName>
        <fullName evidence="1">Putative terminase small subunit</fullName>
    </submittedName>
</protein>
<proteinExistence type="predicted"/>
<dbReference type="Pfam" id="PF16677">
    <property type="entry name" value="GP3_package"/>
    <property type="match status" value="1"/>
</dbReference>
<dbReference type="EMBL" id="OCZC01000058">
    <property type="protein sequence ID" value="SOO23970.1"/>
    <property type="molecule type" value="Genomic_DNA"/>
</dbReference>